<dbReference type="Pfam" id="PF03807">
    <property type="entry name" value="F420_oxidored"/>
    <property type="match status" value="1"/>
</dbReference>
<dbReference type="Proteomes" id="UP000266328">
    <property type="component" value="Unassembled WGS sequence"/>
</dbReference>
<name>A0A398CUX9_9BACT</name>
<reference evidence="9 10" key="1">
    <citation type="submission" date="2018-09" db="EMBL/GenBank/DDBJ databases">
        <title>Discovery and Ecogenomic Context for Candidatus Cryosericales, a Global Caldiserica Order Active in Thawing Permafrost.</title>
        <authorList>
            <person name="Martinez M.A."/>
            <person name="Woodcroft B.J."/>
            <person name="Ignacio Espinoza J.C."/>
            <person name="Zayed A."/>
            <person name="Singleton C.M."/>
            <person name="Boyd J."/>
            <person name="Li Y.-F."/>
            <person name="Purvine S."/>
            <person name="Maughan H."/>
            <person name="Hodgkins S.B."/>
            <person name="Anderson D."/>
            <person name="Sederholm M."/>
            <person name="Temperton B."/>
            <person name="Saleska S.R."/>
            <person name="Tyson G.W."/>
            <person name="Rich V.I."/>
        </authorList>
    </citation>
    <scope>NUCLEOTIDE SEQUENCE [LARGE SCALE GENOMIC DNA]</scope>
    <source>
        <strain evidence="9 10">SMC7</strain>
    </source>
</reference>
<evidence type="ECO:0000256" key="6">
    <source>
        <dbReference type="PIRSR" id="PIRSR000193-1"/>
    </source>
</evidence>
<dbReference type="EC" id="1.5.1.2" evidence="4 5"/>
<keyword evidence="3 4" id="KW-0560">Oxidoreductase</keyword>
<dbReference type="EMBL" id="QXIS01000012">
    <property type="protein sequence ID" value="RIE06472.1"/>
    <property type="molecule type" value="Genomic_DNA"/>
</dbReference>
<protein>
    <recommendedName>
        <fullName evidence="4 5">Pyrroline-5-carboxylate reductase</fullName>
        <shortName evidence="4">P5C reductase</shortName>
        <shortName evidence="4">P5CR</shortName>
        <ecNumber evidence="4 5">1.5.1.2</ecNumber>
    </recommendedName>
    <alternativeName>
        <fullName evidence="4">PCA reductase</fullName>
    </alternativeName>
</protein>
<dbReference type="AlphaFoldDB" id="A0A398CUX9"/>
<evidence type="ECO:0000259" key="7">
    <source>
        <dbReference type="Pfam" id="PF03807"/>
    </source>
</evidence>
<keyword evidence="4" id="KW-0641">Proline biosynthesis</keyword>
<dbReference type="FunFam" id="1.10.3730.10:FF:000001">
    <property type="entry name" value="Pyrroline-5-carboxylate reductase"/>
    <property type="match status" value="1"/>
</dbReference>
<feature type="binding site" evidence="6">
    <location>
        <position position="59"/>
    </location>
    <ligand>
        <name>NADPH</name>
        <dbReference type="ChEBI" id="CHEBI:57783"/>
    </ligand>
</feature>
<evidence type="ECO:0000313" key="9">
    <source>
        <dbReference type="EMBL" id="RIE06472.1"/>
    </source>
</evidence>
<dbReference type="PANTHER" id="PTHR11645:SF66">
    <property type="entry name" value="PYRROLINE-5-CARBOXYLATE REDUCTASE"/>
    <property type="match status" value="1"/>
</dbReference>
<dbReference type="Gene3D" id="1.10.3730.10">
    <property type="entry name" value="ProC C-terminal domain-like"/>
    <property type="match status" value="1"/>
</dbReference>
<dbReference type="OrthoDB" id="9805754at2"/>
<dbReference type="UniPathway" id="UPA00098">
    <property type="reaction ID" value="UER00361"/>
</dbReference>
<dbReference type="Pfam" id="PF14748">
    <property type="entry name" value="P5CR_dimer"/>
    <property type="match status" value="1"/>
</dbReference>
<comment type="catalytic activity">
    <reaction evidence="4">
        <text>L-proline + NAD(+) = (S)-1-pyrroline-5-carboxylate + NADH + 2 H(+)</text>
        <dbReference type="Rhea" id="RHEA:14105"/>
        <dbReference type="ChEBI" id="CHEBI:15378"/>
        <dbReference type="ChEBI" id="CHEBI:17388"/>
        <dbReference type="ChEBI" id="CHEBI:57540"/>
        <dbReference type="ChEBI" id="CHEBI:57945"/>
        <dbReference type="ChEBI" id="CHEBI:60039"/>
        <dbReference type="EC" id="1.5.1.2"/>
    </reaction>
</comment>
<evidence type="ECO:0000259" key="8">
    <source>
        <dbReference type="Pfam" id="PF14748"/>
    </source>
</evidence>
<evidence type="ECO:0000256" key="2">
    <source>
        <dbReference type="ARBA" id="ARBA00022857"/>
    </source>
</evidence>
<evidence type="ECO:0000256" key="4">
    <source>
        <dbReference type="HAMAP-Rule" id="MF_01925"/>
    </source>
</evidence>
<accession>A0A398CUX9</accession>
<feature type="binding site" evidence="6">
    <location>
        <begin position="72"/>
        <end position="75"/>
    </location>
    <ligand>
        <name>NADP(+)</name>
        <dbReference type="ChEBI" id="CHEBI:58349"/>
    </ligand>
</feature>
<dbReference type="RefSeq" id="WP_119088780.1">
    <property type="nucleotide sequence ID" value="NZ_QXIS01000012.1"/>
</dbReference>
<comment type="subcellular location">
    <subcellularLocation>
        <location evidence="4">Cytoplasm</location>
    </subcellularLocation>
</comment>
<dbReference type="Gene3D" id="3.40.50.720">
    <property type="entry name" value="NAD(P)-binding Rossmann-like Domain"/>
    <property type="match status" value="1"/>
</dbReference>
<dbReference type="InterPro" id="IPR029036">
    <property type="entry name" value="P5CR_dimer"/>
</dbReference>
<dbReference type="GO" id="GO:0005737">
    <property type="term" value="C:cytoplasm"/>
    <property type="evidence" value="ECO:0007669"/>
    <property type="project" value="UniProtKB-SubCell"/>
</dbReference>
<dbReference type="NCBIfam" id="TIGR00112">
    <property type="entry name" value="proC"/>
    <property type="match status" value="1"/>
</dbReference>
<keyword evidence="4" id="KW-0963">Cytoplasm</keyword>
<evidence type="ECO:0000256" key="1">
    <source>
        <dbReference type="ARBA" id="ARBA00005525"/>
    </source>
</evidence>
<evidence type="ECO:0000256" key="5">
    <source>
        <dbReference type="NCBIfam" id="TIGR00112"/>
    </source>
</evidence>
<dbReference type="SUPFAM" id="SSF51735">
    <property type="entry name" value="NAD(P)-binding Rossmann-fold domains"/>
    <property type="match status" value="1"/>
</dbReference>
<dbReference type="InterPro" id="IPR000304">
    <property type="entry name" value="Pyrroline-COOH_reductase"/>
</dbReference>
<dbReference type="InterPro" id="IPR036291">
    <property type="entry name" value="NAD(P)-bd_dom_sf"/>
</dbReference>
<feature type="domain" description="Pyrroline-5-carboxylate reductase catalytic N-terminal" evidence="7">
    <location>
        <begin position="6"/>
        <end position="101"/>
    </location>
</feature>
<feature type="binding site" evidence="6">
    <location>
        <begin position="10"/>
        <end position="15"/>
    </location>
    <ligand>
        <name>NADP(+)</name>
        <dbReference type="ChEBI" id="CHEBI:58349"/>
    </ligand>
</feature>
<dbReference type="SUPFAM" id="SSF48179">
    <property type="entry name" value="6-phosphogluconate dehydrogenase C-terminal domain-like"/>
    <property type="match status" value="1"/>
</dbReference>
<organism evidence="9 10">
    <name type="scientific">Candidatus Cryosericum terrychapinii</name>
    <dbReference type="NCBI Taxonomy" id="2290919"/>
    <lineage>
        <taxon>Bacteria</taxon>
        <taxon>Pseudomonadati</taxon>
        <taxon>Caldisericota/Cryosericota group</taxon>
        <taxon>Candidatus Cryosericota</taxon>
        <taxon>Candidatus Cryosericia</taxon>
        <taxon>Candidatus Cryosericales</taxon>
        <taxon>Candidatus Cryosericaceae</taxon>
        <taxon>Candidatus Cryosericum</taxon>
    </lineage>
</organism>
<sequence length="270" mass="29257">MSDRTKISFIGGGVMANAFVESLLAKGIASEDDVMVSSRSWATLEVMRERHHVHTTLSNCEAVQFGDIVLLAVKPQNLERVFADIKGAMRPEQVLLSIVAGAGIEKLREGTGHDRIVRCMPNTPAQVGAGVSVWMASSQVVQEDRTLVRSVLGAVGLEIEVDEERYVDMATAVSGTGPAYVFLFIEAFMDAAVHLGFQRDMALELVLQTMEGSLKLARSSQKHVAELKNSVTSPGGTTAEALYELEKGGFRTALSKAVWAAYQRTLTLKD</sequence>
<dbReference type="GO" id="GO:0055129">
    <property type="term" value="P:L-proline biosynthetic process"/>
    <property type="evidence" value="ECO:0007669"/>
    <property type="project" value="UniProtKB-UniRule"/>
</dbReference>
<gene>
    <name evidence="4" type="primary">proC</name>
    <name evidence="9" type="ORF">SMC7_02365</name>
</gene>
<comment type="pathway">
    <text evidence="4">Amino-acid biosynthesis; L-proline biosynthesis; L-proline from L-glutamate 5-semialdehyde: step 1/1.</text>
</comment>
<keyword evidence="2 4" id="KW-0521">NADP</keyword>
<dbReference type="GO" id="GO:0004735">
    <property type="term" value="F:pyrroline-5-carboxylate reductase activity"/>
    <property type="evidence" value="ECO:0007669"/>
    <property type="project" value="UniProtKB-UniRule"/>
</dbReference>
<dbReference type="PANTHER" id="PTHR11645">
    <property type="entry name" value="PYRROLINE-5-CARBOXYLATE REDUCTASE"/>
    <property type="match status" value="1"/>
</dbReference>
<comment type="caution">
    <text evidence="9">The sequence shown here is derived from an EMBL/GenBank/DDBJ whole genome shotgun (WGS) entry which is preliminary data.</text>
</comment>
<comment type="catalytic activity">
    <reaction evidence="4">
        <text>L-proline + NADP(+) = (S)-1-pyrroline-5-carboxylate + NADPH + 2 H(+)</text>
        <dbReference type="Rhea" id="RHEA:14109"/>
        <dbReference type="ChEBI" id="CHEBI:15378"/>
        <dbReference type="ChEBI" id="CHEBI:17388"/>
        <dbReference type="ChEBI" id="CHEBI:57783"/>
        <dbReference type="ChEBI" id="CHEBI:58349"/>
        <dbReference type="ChEBI" id="CHEBI:60039"/>
        <dbReference type="EC" id="1.5.1.2"/>
    </reaction>
</comment>
<comment type="function">
    <text evidence="4">Catalyzes the reduction of 1-pyrroline-5-carboxylate (PCA) to L-proline.</text>
</comment>
<comment type="similarity">
    <text evidence="1 4">Belongs to the pyrroline-5-carboxylate reductase family.</text>
</comment>
<keyword evidence="10" id="KW-1185">Reference proteome</keyword>
<evidence type="ECO:0000256" key="3">
    <source>
        <dbReference type="ARBA" id="ARBA00023002"/>
    </source>
</evidence>
<feature type="domain" description="Pyrroline-5-carboxylate reductase dimerisation" evidence="8">
    <location>
        <begin position="164"/>
        <end position="265"/>
    </location>
</feature>
<dbReference type="InterPro" id="IPR028939">
    <property type="entry name" value="P5C_Rdtase_cat_N"/>
</dbReference>
<dbReference type="HAMAP" id="MF_01925">
    <property type="entry name" value="P5C_reductase"/>
    <property type="match status" value="1"/>
</dbReference>
<evidence type="ECO:0000313" key="10">
    <source>
        <dbReference type="Proteomes" id="UP000266328"/>
    </source>
</evidence>
<proteinExistence type="inferred from homology"/>
<dbReference type="InterPro" id="IPR008927">
    <property type="entry name" value="6-PGluconate_DH-like_C_sf"/>
</dbReference>
<feature type="binding site" evidence="6">
    <location>
        <position position="38"/>
    </location>
    <ligand>
        <name>NADP(+)</name>
        <dbReference type="ChEBI" id="CHEBI:58349"/>
    </ligand>
</feature>
<keyword evidence="4" id="KW-0028">Amino-acid biosynthesis</keyword>
<dbReference type="PIRSF" id="PIRSF000193">
    <property type="entry name" value="Pyrrol-5-carb_rd"/>
    <property type="match status" value="1"/>
</dbReference>